<sequence length="187" mass="19975">MASVNLREEAALMLTRSSIVAELDIHDARIIVDAMRPMAVKAGTVIMTEGQTDDVDYMALVLEGQVRAEGSGVGDGDEVVISVIDAGQLFGEMGLIDGSPRSATCTALTDLKLAVLTRRALRGLVEVQPAVAARLMLSISRALAERLRESNRRLRTLSQISRAMQAELGAVHAVNKRLLAAQARKAG</sequence>
<dbReference type="SMART" id="SM00100">
    <property type="entry name" value="cNMP"/>
    <property type="match status" value="1"/>
</dbReference>
<keyword evidence="3" id="KW-1185">Reference proteome</keyword>
<dbReference type="PANTHER" id="PTHR24567">
    <property type="entry name" value="CRP FAMILY TRANSCRIPTIONAL REGULATORY PROTEIN"/>
    <property type="match status" value="1"/>
</dbReference>
<dbReference type="PANTHER" id="PTHR24567:SF74">
    <property type="entry name" value="HTH-TYPE TRANSCRIPTIONAL REGULATOR ARCR"/>
    <property type="match status" value="1"/>
</dbReference>
<organism evidence="2 3">
    <name type="scientific">Pseudacidovorax intermedius</name>
    <dbReference type="NCBI Taxonomy" id="433924"/>
    <lineage>
        <taxon>Bacteria</taxon>
        <taxon>Pseudomonadati</taxon>
        <taxon>Pseudomonadota</taxon>
        <taxon>Betaproteobacteria</taxon>
        <taxon>Burkholderiales</taxon>
        <taxon>Comamonadaceae</taxon>
        <taxon>Pseudacidovorax</taxon>
    </lineage>
</organism>
<protein>
    <submittedName>
        <fullName evidence="2">Cyclic nucleotide-binding protein</fullName>
    </submittedName>
</protein>
<gene>
    <name evidence="2" type="ORF">DFR41_1011196</name>
</gene>
<dbReference type="InterPro" id="IPR000595">
    <property type="entry name" value="cNMP-bd_dom"/>
</dbReference>
<dbReference type="SUPFAM" id="SSF51206">
    <property type="entry name" value="cAMP-binding domain-like"/>
    <property type="match status" value="1"/>
</dbReference>
<dbReference type="Proteomes" id="UP000255265">
    <property type="component" value="Unassembled WGS sequence"/>
</dbReference>
<dbReference type="InterPro" id="IPR050397">
    <property type="entry name" value="Env_Response_Regulators"/>
</dbReference>
<dbReference type="CDD" id="cd00038">
    <property type="entry name" value="CAP_ED"/>
    <property type="match status" value="1"/>
</dbReference>
<accession>A0A370FPF5</accession>
<dbReference type="AlphaFoldDB" id="A0A370FPF5"/>
<comment type="caution">
    <text evidence="2">The sequence shown here is derived from an EMBL/GenBank/DDBJ whole genome shotgun (WGS) entry which is preliminary data.</text>
</comment>
<dbReference type="GO" id="GO:0003700">
    <property type="term" value="F:DNA-binding transcription factor activity"/>
    <property type="evidence" value="ECO:0007669"/>
    <property type="project" value="TreeGrafter"/>
</dbReference>
<dbReference type="InterPro" id="IPR014710">
    <property type="entry name" value="RmlC-like_jellyroll"/>
</dbReference>
<dbReference type="Pfam" id="PF00027">
    <property type="entry name" value="cNMP_binding"/>
    <property type="match status" value="1"/>
</dbReference>
<reference evidence="2 3" key="1">
    <citation type="submission" date="2018-07" db="EMBL/GenBank/DDBJ databases">
        <title>Genomic Encyclopedia of Type Strains, Phase IV (KMG-IV): sequencing the most valuable type-strain genomes for metagenomic binning, comparative biology and taxonomic classification.</title>
        <authorList>
            <person name="Goeker M."/>
        </authorList>
    </citation>
    <scope>NUCLEOTIDE SEQUENCE [LARGE SCALE GENOMIC DNA]</scope>
    <source>
        <strain evidence="2 3">DSM 21352</strain>
    </source>
</reference>
<dbReference type="EMBL" id="QQAV01000001">
    <property type="protein sequence ID" value="RDI29440.1"/>
    <property type="molecule type" value="Genomic_DNA"/>
</dbReference>
<dbReference type="GO" id="GO:0005829">
    <property type="term" value="C:cytosol"/>
    <property type="evidence" value="ECO:0007669"/>
    <property type="project" value="TreeGrafter"/>
</dbReference>
<name>A0A370FPF5_9BURK</name>
<dbReference type="RefSeq" id="WP_114802017.1">
    <property type="nucleotide sequence ID" value="NZ_QQAV01000001.1"/>
</dbReference>
<dbReference type="Gene3D" id="2.60.120.10">
    <property type="entry name" value="Jelly Rolls"/>
    <property type="match status" value="1"/>
</dbReference>
<evidence type="ECO:0000259" key="1">
    <source>
        <dbReference type="PROSITE" id="PS50042"/>
    </source>
</evidence>
<proteinExistence type="predicted"/>
<evidence type="ECO:0000313" key="2">
    <source>
        <dbReference type="EMBL" id="RDI29440.1"/>
    </source>
</evidence>
<evidence type="ECO:0000313" key="3">
    <source>
        <dbReference type="Proteomes" id="UP000255265"/>
    </source>
</evidence>
<dbReference type="STRING" id="433924.NS331_17800"/>
<dbReference type="InterPro" id="IPR018490">
    <property type="entry name" value="cNMP-bd_dom_sf"/>
</dbReference>
<dbReference type="PROSITE" id="PS50042">
    <property type="entry name" value="CNMP_BINDING_3"/>
    <property type="match status" value="1"/>
</dbReference>
<feature type="domain" description="Cyclic nucleotide-binding" evidence="1">
    <location>
        <begin position="19"/>
        <end position="125"/>
    </location>
</feature>
<dbReference type="OrthoDB" id="8589195at2"/>